<evidence type="ECO:0000313" key="2">
    <source>
        <dbReference type="Proteomes" id="UP000001811"/>
    </source>
</evidence>
<reference evidence="1 2" key="1">
    <citation type="journal article" date="2011" name="Nature">
        <title>A high-resolution map of human evolutionary constraint using 29 mammals.</title>
        <authorList>
            <person name="Lindblad-Toh K."/>
            <person name="Garber M."/>
            <person name="Zuk O."/>
            <person name="Lin M.F."/>
            <person name="Parker B.J."/>
            <person name="Washietl S."/>
            <person name="Kheradpour P."/>
            <person name="Ernst J."/>
            <person name="Jordan G."/>
            <person name="Mauceli E."/>
            <person name="Ward L.D."/>
            <person name="Lowe C.B."/>
            <person name="Holloway A.K."/>
            <person name="Clamp M."/>
            <person name="Gnerre S."/>
            <person name="Alfoldi J."/>
            <person name="Beal K."/>
            <person name="Chang J."/>
            <person name="Clawson H."/>
            <person name="Cuff J."/>
            <person name="Di Palma F."/>
            <person name="Fitzgerald S."/>
            <person name="Flicek P."/>
            <person name="Guttman M."/>
            <person name="Hubisz M.J."/>
            <person name="Jaffe D.B."/>
            <person name="Jungreis I."/>
            <person name="Kent W.J."/>
            <person name="Kostka D."/>
            <person name="Lara M."/>
            <person name="Martins A.L."/>
            <person name="Massingham T."/>
            <person name="Moltke I."/>
            <person name="Raney B.J."/>
            <person name="Rasmussen M.D."/>
            <person name="Robinson J."/>
            <person name="Stark A."/>
            <person name="Vilella A.J."/>
            <person name="Wen J."/>
            <person name="Xie X."/>
            <person name="Zody M.C."/>
            <person name="Baldwin J."/>
            <person name="Bloom T."/>
            <person name="Chin C.W."/>
            <person name="Heiman D."/>
            <person name="Nicol R."/>
            <person name="Nusbaum C."/>
            <person name="Young S."/>
            <person name="Wilkinson J."/>
            <person name="Worley K.C."/>
            <person name="Kovar C.L."/>
            <person name="Muzny D.M."/>
            <person name="Gibbs R.A."/>
            <person name="Cree A."/>
            <person name="Dihn H.H."/>
            <person name="Fowler G."/>
            <person name="Jhangiani S."/>
            <person name="Joshi V."/>
            <person name="Lee S."/>
            <person name="Lewis L.R."/>
            <person name="Nazareth L.V."/>
            <person name="Okwuonu G."/>
            <person name="Santibanez J."/>
            <person name="Warren W.C."/>
            <person name="Mardis E.R."/>
            <person name="Weinstock G.M."/>
            <person name="Wilson R.K."/>
            <person name="Delehaunty K."/>
            <person name="Dooling D."/>
            <person name="Fronik C."/>
            <person name="Fulton L."/>
            <person name="Fulton B."/>
            <person name="Graves T."/>
            <person name="Minx P."/>
            <person name="Sodergren E."/>
            <person name="Birney E."/>
            <person name="Margulies E.H."/>
            <person name="Herrero J."/>
            <person name="Green E.D."/>
            <person name="Haussler D."/>
            <person name="Siepel A."/>
            <person name="Goldman N."/>
            <person name="Pollard K.S."/>
            <person name="Pedersen J.S."/>
            <person name="Lander E.S."/>
            <person name="Kellis M."/>
        </authorList>
    </citation>
    <scope>NUCLEOTIDE SEQUENCE [LARGE SCALE GENOMIC DNA]</scope>
    <source>
        <strain evidence="1 2">Thorbecke inbred</strain>
    </source>
</reference>
<protein>
    <submittedName>
        <fullName evidence="1">Uncharacterized protein</fullName>
    </submittedName>
</protein>
<sequence>RMREGGGREREREIFHPLVYSPDGGLNVTVTMRLLIHGKEDVSIIIRKKNLLRRCTRERCTYQHLRRELS</sequence>
<dbReference type="AlphaFoldDB" id="A0A5F9CIJ6"/>
<dbReference type="Ensembl" id="ENSOCUT00000049245.1">
    <property type="protein sequence ID" value="ENSOCUP00000033511.1"/>
    <property type="gene ID" value="ENSOCUG00000039579.1"/>
</dbReference>
<keyword evidence="2" id="KW-1185">Reference proteome</keyword>
<reference evidence="1" key="3">
    <citation type="submission" date="2025-09" db="UniProtKB">
        <authorList>
            <consortium name="Ensembl"/>
        </authorList>
    </citation>
    <scope>IDENTIFICATION</scope>
    <source>
        <strain evidence="1">Thorbecke</strain>
    </source>
</reference>
<proteinExistence type="predicted"/>
<dbReference type="EMBL" id="AAGW02007632">
    <property type="status" value="NOT_ANNOTATED_CDS"/>
    <property type="molecule type" value="Genomic_DNA"/>
</dbReference>
<reference evidence="1" key="2">
    <citation type="submission" date="2025-08" db="UniProtKB">
        <authorList>
            <consortium name="Ensembl"/>
        </authorList>
    </citation>
    <scope>IDENTIFICATION</scope>
    <source>
        <strain evidence="1">Thorbecke</strain>
    </source>
</reference>
<dbReference type="Bgee" id="ENSOCUG00000039579">
    <property type="expression patterns" value="Expressed in smooth muscle tissue and 10 other cell types or tissues"/>
</dbReference>
<organism evidence="1 2">
    <name type="scientific">Oryctolagus cuniculus</name>
    <name type="common">Rabbit</name>
    <dbReference type="NCBI Taxonomy" id="9986"/>
    <lineage>
        <taxon>Eukaryota</taxon>
        <taxon>Metazoa</taxon>
        <taxon>Chordata</taxon>
        <taxon>Craniata</taxon>
        <taxon>Vertebrata</taxon>
        <taxon>Euteleostomi</taxon>
        <taxon>Mammalia</taxon>
        <taxon>Eutheria</taxon>
        <taxon>Euarchontoglires</taxon>
        <taxon>Glires</taxon>
        <taxon>Lagomorpha</taxon>
        <taxon>Leporidae</taxon>
        <taxon>Oryctolagus</taxon>
    </lineage>
</organism>
<name>A0A5F9CIJ6_RABIT</name>
<accession>A0A5F9CIJ6</accession>
<evidence type="ECO:0000313" key="1">
    <source>
        <dbReference type="Ensembl" id="ENSOCUP00000033511.1"/>
    </source>
</evidence>
<dbReference type="InParanoid" id="A0A5F9CIJ6"/>
<dbReference type="Proteomes" id="UP000001811">
    <property type="component" value="Chromosome 2"/>
</dbReference>